<dbReference type="RefSeq" id="WP_340269235.1">
    <property type="nucleotide sequence ID" value="NZ_JBBEOG010000004.1"/>
</dbReference>
<protein>
    <submittedName>
        <fullName evidence="2">Phosphatase domain-containing protein</fullName>
    </submittedName>
</protein>
<reference evidence="3" key="1">
    <citation type="journal article" date="2019" name="Int. J. Syst. Evol. Microbiol.">
        <title>The Global Catalogue of Microorganisms (GCM) 10K type strain sequencing project: providing services to taxonomists for standard genome sequencing and annotation.</title>
        <authorList>
            <consortium name="The Broad Institute Genomics Platform"/>
            <consortium name="The Broad Institute Genome Sequencing Center for Infectious Disease"/>
            <person name="Wu L."/>
            <person name="Ma J."/>
        </authorList>
    </citation>
    <scope>NUCLEOTIDE SEQUENCE [LARGE SCALE GENOMIC DNA]</scope>
    <source>
        <strain evidence="3">CCUG 43114</strain>
    </source>
</reference>
<evidence type="ECO:0000259" key="1">
    <source>
        <dbReference type="Pfam" id="PF09949"/>
    </source>
</evidence>
<dbReference type="PANTHER" id="PTHR28208:SF3">
    <property type="entry name" value="PHOSPHATIDATE PHOSPHATASE APP1"/>
    <property type="match status" value="1"/>
</dbReference>
<dbReference type="Proteomes" id="UP001596122">
    <property type="component" value="Unassembled WGS sequence"/>
</dbReference>
<dbReference type="PANTHER" id="PTHR28208">
    <property type="entry name" value="PHOSPHATIDATE PHOSPHATASE APP1"/>
    <property type="match status" value="1"/>
</dbReference>
<dbReference type="InterPro" id="IPR019236">
    <property type="entry name" value="APP1_cat"/>
</dbReference>
<dbReference type="EMBL" id="JBHSLD010000009">
    <property type="protein sequence ID" value="MFC5381343.1"/>
    <property type="molecule type" value="Genomic_DNA"/>
</dbReference>
<sequence>MPRAVPDPTPVLRGLGRRAQRAAFLGEQRATALLSRVARRAGWTPAVHTYPGYAAAGRVRVLARVLLAAPGVVPNEVVGVPGWRRLLTLEQPGAEVDVTVEGSSDRTHHRLRSGTGGLLDATVTHDVPPGRARAHLRVGARDAAVEVVHAFADGGLGVVCDIDDTAWVTGIRHPLKAAWRTFARGSTGREAVPGMAALLRAAVEGQDHPAVVYLSNGPWNLAGPVSRFLARHDFPPGPLLMTEWGFRPDAWFRSGQAHKAGSLRRLLEEMPRTRWLLVGDDGEHDPHLYRALAEERPDRVVAVAVRQVVPASHPGGSETEEVAGVPVVAAPDGTSLLRLLEAALGARPWGRGPGGSGVSDG</sequence>
<feature type="domain" description="Phosphatidate phosphatase APP1 catalytic" evidence="1">
    <location>
        <begin position="157"/>
        <end position="307"/>
    </location>
</feature>
<organism evidence="2 3">
    <name type="scientific">Aquipuribacter nitratireducens</name>
    <dbReference type="NCBI Taxonomy" id="650104"/>
    <lineage>
        <taxon>Bacteria</taxon>
        <taxon>Bacillati</taxon>
        <taxon>Actinomycetota</taxon>
        <taxon>Actinomycetes</taxon>
        <taxon>Micrococcales</taxon>
        <taxon>Intrasporangiaceae</taxon>
        <taxon>Aquipuribacter</taxon>
    </lineage>
</organism>
<name>A0ABW0GMZ6_9MICO</name>
<dbReference type="InterPro" id="IPR052935">
    <property type="entry name" value="Mg2+_PAP"/>
</dbReference>
<dbReference type="Pfam" id="PF09949">
    <property type="entry name" value="APP1_cat"/>
    <property type="match status" value="1"/>
</dbReference>
<evidence type="ECO:0000313" key="3">
    <source>
        <dbReference type="Proteomes" id="UP001596122"/>
    </source>
</evidence>
<gene>
    <name evidence="2" type="ORF">ACFPJ6_11115</name>
</gene>
<evidence type="ECO:0000313" key="2">
    <source>
        <dbReference type="EMBL" id="MFC5381343.1"/>
    </source>
</evidence>
<keyword evidence="3" id="KW-1185">Reference proteome</keyword>
<proteinExistence type="predicted"/>
<comment type="caution">
    <text evidence="2">The sequence shown here is derived from an EMBL/GenBank/DDBJ whole genome shotgun (WGS) entry which is preliminary data.</text>
</comment>
<accession>A0ABW0GMZ6</accession>